<evidence type="ECO:0000313" key="6">
    <source>
        <dbReference type="EMBL" id="ADD07983.1"/>
    </source>
</evidence>
<accession>B5IEW0</accession>
<dbReference type="GO" id="GO:0046872">
    <property type="term" value="F:metal ion binding"/>
    <property type="evidence" value="ECO:0007669"/>
    <property type="project" value="UniProtKB-UniRule"/>
</dbReference>
<dbReference type="HOGENOM" id="CLU_021802_2_0_2"/>
<dbReference type="PANTHER" id="PTHR43808">
    <property type="entry name" value="ACETYLORNITHINE DEACETYLASE"/>
    <property type="match status" value="1"/>
</dbReference>
<gene>
    <name evidence="6" type="ordered locus">Aboo_0171</name>
</gene>
<evidence type="ECO:0000256" key="4">
    <source>
        <dbReference type="PIRSR" id="PIRSR001123-2"/>
    </source>
</evidence>
<evidence type="ECO:0000313" key="7">
    <source>
        <dbReference type="Proteomes" id="UP000001400"/>
    </source>
</evidence>
<dbReference type="Gene3D" id="3.30.70.360">
    <property type="match status" value="1"/>
</dbReference>
<comment type="cofactor">
    <cofactor evidence="4">
        <name>a divalent metal cation</name>
        <dbReference type="ChEBI" id="CHEBI:60240"/>
    </cofactor>
    <text evidence="4">Binds 2 divalent metal cations per subunit.</text>
</comment>
<evidence type="ECO:0000256" key="1">
    <source>
        <dbReference type="ARBA" id="ARBA00022723"/>
    </source>
</evidence>
<reference evidence="6" key="1">
    <citation type="submission" date="2010-02" db="EMBL/GenBank/DDBJ databases">
        <title>Complete sequence of Aciduliprofundum boonei T469.</title>
        <authorList>
            <consortium name="US DOE Joint Genome Institute"/>
            <person name="Lucas S."/>
            <person name="Copeland A."/>
            <person name="Lapidus A."/>
            <person name="Cheng J.-F."/>
            <person name="Bruce D."/>
            <person name="Goodwin L."/>
            <person name="Pitluck S."/>
            <person name="Saunders E."/>
            <person name="Detter J.C."/>
            <person name="Han C."/>
            <person name="Tapia R."/>
            <person name="Land M."/>
            <person name="Hauser L."/>
            <person name="Kyrpides N."/>
            <person name="Mikhailova N."/>
            <person name="Flores G."/>
            <person name="Reysenbach A.-L."/>
            <person name="Woyke T."/>
        </authorList>
    </citation>
    <scope>NUCLEOTIDE SEQUENCE</scope>
    <source>
        <strain evidence="6">T469</strain>
    </source>
</reference>
<dbReference type="SUPFAM" id="SSF55031">
    <property type="entry name" value="Bacterial exopeptidase dimerisation domain"/>
    <property type="match status" value="1"/>
</dbReference>
<dbReference type="GeneID" id="8827109"/>
<keyword evidence="1 4" id="KW-0479">Metal-binding</keyword>
<sequence>MDIKIEELVELSKIRSETGYEAKILGYIEEKLEALGVNYERMPVDEERYNIIVNPEEKFMINAHVDTVGDYFPPEIEGDILWGRGVMDDKAGVLIMLKLIEEFKDSLPVSYVFFVDEEEEGKGSKKYAEKYAHDFAITMEPTSLRVCTAEAGSLELEFEFWGKAMHGSCAEEKENAIWQGIKFISEMKKLKFLKAEHKLLGKPAINVEMFDGGDYILAVPESAKALVDFVYLPGQTAVEIIDEVNRIGRKYNVNHMIYDLSPPFEISSRKRRVKEFLKYAELGGFRSWSDAQSLVDKGTPTVVFGPGELRYAHTKDEHVNIKDVNKAYDILKKVLKDWSSA</sequence>
<dbReference type="InterPro" id="IPR036264">
    <property type="entry name" value="Bact_exopeptidase_dim_dom"/>
</dbReference>
<keyword evidence="2" id="KW-0378">Hydrolase</keyword>
<dbReference type="OrthoDB" id="24854at2157"/>
<keyword evidence="7" id="KW-1185">Reference proteome</keyword>
<dbReference type="PIRSF" id="PIRSF001123">
    <property type="entry name" value="PepA_GA"/>
    <property type="match status" value="1"/>
</dbReference>
<dbReference type="RefSeq" id="WP_008085159.1">
    <property type="nucleotide sequence ID" value="NC_013926.1"/>
</dbReference>
<dbReference type="KEGG" id="abi:Aboo_0171"/>
<dbReference type="eggNOG" id="arCOG01107">
    <property type="taxonomic scope" value="Archaea"/>
</dbReference>
<dbReference type="PANTHER" id="PTHR43808:SF25">
    <property type="entry name" value="PEPTIDASE M20 DIMERISATION DOMAIN-CONTAINING PROTEIN"/>
    <property type="match status" value="1"/>
</dbReference>
<dbReference type="Proteomes" id="UP000001400">
    <property type="component" value="Chromosome"/>
</dbReference>
<dbReference type="InterPro" id="IPR011650">
    <property type="entry name" value="Peptidase_M20_dimer"/>
</dbReference>
<dbReference type="SUPFAM" id="SSF53187">
    <property type="entry name" value="Zn-dependent exopeptidases"/>
    <property type="match status" value="1"/>
</dbReference>
<dbReference type="Gene3D" id="3.40.630.10">
    <property type="entry name" value="Zn peptidases"/>
    <property type="match status" value="1"/>
</dbReference>
<organism evidence="6 7">
    <name type="scientific">Aciduliprofundum boonei (strain DSM 19572 / T469)</name>
    <dbReference type="NCBI Taxonomy" id="439481"/>
    <lineage>
        <taxon>Archaea</taxon>
        <taxon>Methanobacteriati</taxon>
        <taxon>Thermoplasmatota</taxon>
        <taxon>DHVE2 group</taxon>
        <taxon>Candidatus Aciduliprofundum</taxon>
    </lineage>
</organism>
<dbReference type="InterPro" id="IPR008007">
    <property type="entry name" value="Peptidase_M42"/>
</dbReference>
<evidence type="ECO:0000256" key="2">
    <source>
        <dbReference type="ARBA" id="ARBA00022801"/>
    </source>
</evidence>
<dbReference type="AlphaFoldDB" id="B5IEW0"/>
<comment type="similarity">
    <text evidence="3">Belongs to the peptidase M42 family.</text>
</comment>
<dbReference type="Pfam" id="PF07687">
    <property type="entry name" value="M20_dimer"/>
    <property type="match status" value="1"/>
</dbReference>
<name>B5IEW0_ACIB4</name>
<dbReference type="EMBL" id="CP001941">
    <property type="protein sequence ID" value="ADD07983.1"/>
    <property type="molecule type" value="Genomic_DNA"/>
</dbReference>
<feature type="domain" description="Peptidase M20 dimerisation" evidence="5">
    <location>
        <begin position="149"/>
        <end position="251"/>
    </location>
</feature>
<dbReference type="GO" id="GO:0004177">
    <property type="term" value="F:aminopeptidase activity"/>
    <property type="evidence" value="ECO:0007669"/>
    <property type="project" value="UniProtKB-UniRule"/>
</dbReference>
<protein>
    <submittedName>
        <fullName evidence="6">Peptidase M20</fullName>
    </submittedName>
</protein>
<evidence type="ECO:0000256" key="3">
    <source>
        <dbReference type="PIRNR" id="PIRNR001123"/>
    </source>
</evidence>
<dbReference type="InterPro" id="IPR002933">
    <property type="entry name" value="Peptidase_M20"/>
</dbReference>
<dbReference type="Pfam" id="PF01546">
    <property type="entry name" value="Peptidase_M20"/>
    <property type="match status" value="1"/>
</dbReference>
<feature type="binding site" evidence="4">
    <location>
        <position position="313"/>
    </location>
    <ligand>
        <name>Zn(2+)</name>
        <dbReference type="ChEBI" id="CHEBI:29105"/>
        <label>2</label>
    </ligand>
</feature>
<proteinExistence type="inferred from homology"/>
<evidence type="ECO:0000259" key="5">
    <source>
        <dbReference type="Pfam" id="PF07687"/>
    </source>
</evidence>
<dbReference type="InterPro" id="IPR050072">
    <property type="entry name" value="Peptidase_M20A"/>
</dbReference>
<dbReference type="STRING" id="439481.Aboo_0171"/>